<protein>
    <submittedName>
        <fullName evidence="2">Uncharacterized protein</fullName>
    </submittedName>
</protein>
<feature type="signal peptide" evidence="1">
    <location>
        <begin position="1"/>
        <end position="18"/>
    </location>
</feature>
<feature type="chain" id="PRO_5042972609" evidence="1">
    <location>
        <begin position="19"/>
        <end position="96"/>
    </location>
</feature>
<evidence type="ECO:0000313" key="3">
    <source>
        <dbReference type="Proteomes" id="UP001372834"/>
    </source>
</evidence>
<gene>
    <name evidence="2" type="ORF">RUM43_011266</name>
</gene>
<dbReference type="Proteomes" id="UP001372834">
    <property type="component" value="Unassembled WGS sequence"/>
</dbReference>
<evidence type="ECO:0000256" key="1">
    <source>
        <dbReference type="SAM" id="SignalP"/>
    </source>
</evidence>
<organism evidence="2 3">
    <name type="scientific">Polyplax serrata</name>
    <name type="common">Common mouse louse</name>
    <dbReference type="NCBI Taxonomy" id="468196"/>
    <lineage>
        <taxon>Eukaryota</taxon>
        <taxon>Metazoa</taxon>
        <taxon>Ecdysozoa</taxon>
        <taxon>Arthropoda</taxon>
        <taxon>Hexapoda</taxon>
        <taxon>Insecta</taxon>
        <taxon>Pterygota</taxon>
        <taxon>Neoptera</taxon>
        <taxon>Paraneoptera</taxon>
        <taxon>Psocodea</taxon>
        <taxon>Troctomorpha</taxon>
        <taxon>Phthiraptera</taxon>
        <taxon>Anoplura</taxon>
        <taxon>Polyplacidae</taxon>
        <taxon>Polyplax</taxon>
    </lineage>
</organism>
<dbReference type="EMBL" id="JAWJWE010000039">
    <property type="protein sequence ID" value="KAK6620964.1"/>
    <property type="molecule type" value="Genomic_DNA"/>
</dbReference>
<sequence length="96" mass="11107">MFLFLLAIQATFDLMREALPTSWRLYRCLSVELVTCWSSKVSAVVAEWLRRLTRNQIPSGSVGNLRTVISLALELAKRFILRLTNILQKKKEKKNI</sequence>
<name>A0AAN8NLR7_POLSC</name>
<keyword evidence="1" id="KW-0732">Signal</keyword>
<reference evidence="2 3" key="1">
    <citation type="submission" date="2023-10" db="EMBL/GenBank/DDBJ databases">
        <title>Genomes of two closely related lineages of the louse Polyplax serrata with different host specificities.</title>
        <authorList>
            <person name="Martinu J."/>
            <person name="Tarabai H."/>
            <person name="Stefka J."/>
            <person name="Hypsa V."/>
        </authorList>
    </citation>
    <scope>NUCLEOTIDE SEQUENCE [LARGE SCALE GENOMIC DNA]</scope>
    <source>
        <strain evidence="2">HR10_N</strain>
    </source>
</reference>
<dbReference type="AlphaFoldDB" id="A0AAN8NLR7"/>
<evidence type="ECO:0000313" key="2">
    <source>
        <dbReference type="EMBL" id="KAK6620964.1"/>
    </source>
</evidence>
<comment type="caution">
    <text evidence="2">The sequence shown here is derived from an EMBL/GenBank/DDBJ whole genome shotgun (WGS) entry which is preliminary data.</text>
</comment>
<proteinExistence type="predicted"/>
<accession>A0AAN8NLR7</accession>